<feature type="transmembrane region" description="Helical" evidence="7">
    <location>
        <begin position="429"/>
        <end position="452"/>
    </location>
</feature>
<evidence type="ECO:0000256" key="2">
    <source>
        <dbReference type="ARBA" id="ARBA00006162"/>
    </source>
</evidence>
<evidence type="ECO:0000313" key="9">
    <source>
        <dbReference type="EMBL" id="MFD1322343.1"/>
    </source>
</evidence>
<dbReference type="Gene3D" id="3.10.20.90">
    <property type="entry name" value="Phosphatidylinositol 3-kinase Catalytic Subunit, Chain A, domain 1"/>
    <property type="match status" value="1"/>
</dbReference>
<feature type="transmembrane region" description="Helical" evidence="7">
    <location>
        <begin position="345"/>
        <end position="362"/>
    </location>
</feature>
<gene>
    <name evidence="9" type="primary">eccD</name>
    <name evidence="9" type="ORF">ACFQ4H_14695</name>
</gene>
<feature type="transmembrane region" description="Helical" evidence="7">
    <location>
        <begin position="320"/>
        <end position="339"/>
    </location>
</feature>
<dbReference type="RefSeq" id="WP_377571212.1">
    <property type="nucleotide sequence ID" value="NZ_JBHTMP010000019.1"/>
</dbReference>
<name>A0ABW3YH06_9ACTN</name>
<feature type="transmembrane region" description="Helical" evidence="7">
    <location>
        <begin position="122"/>
        <end position="143"/>
    </location>
</feature>
<evidence type="ECO:0000313" key="10">
    <source>
        <dbReference type="Proteomes" id="UP001597260"/>
    </source>
</evidence>
<reference evidence="10" key="1">
    <citation type="journal article" date="2019" name="Int. J. Syst. Evol. Microbiol.">
        <title>The Global Catalogue of Microorganisms (GCM) 10K type strain sequencing project: providing services to taxonomists for standard genome sequencing and annotation.</title>
        <authorList>
            <consortium name="The Broad Institute Genomics Platform"/>
            <consortium name="The Broad Institute Genome Sequencing Center for Infectious Disease"/>
            <person name="Wu L."/>
            <person name="Ma J."/>
        </authorList>
    </citation>
    <scope>NUCLEOTIDE SEQUENCE [LARGE SCALE GENOMIC DNA]</scope>
    <source>
        <strain evidence="10">JCM 31037</strain>
    </source>
</reference>
<evidence type="ECO:0000256" key="4">
    <source>
        <dbReference type="ARBA" id="ARBA00022692"/>
    </source>
</evidence>
<evidence type="ECO:0000256" key="7">
    <source>
        <dbReference type="SAM" id="Phobius"/>
    </source>
</evidence>
<evidence type="ECO:0000256" key="1">
    <source>
        <dbReference type="ARBA" id="ARBA00004651"/>
    </source>
</evidence>
<dbReference type="Proteomes" id="UP001597260">
    <property type="component" value="Unassembled WGS sequence"/>
</dbReference>
<protein>
    <submittedName>
        <fullName evidence="9">Type VII secretion integral membrane protein EccD</fullName>
    </submittedName>
</protein>
<feature type="transmembrane region" description="Helical" evidence="7">
    <location>
        <begin position="233"/>
        <end position="256"/>
    </location>
</feature>
<evidence type="ECO:0000259" key="8">
    <source>
        <dbReference type="Pfam" id="PF19053"/>
    </source>
</evidence>
<keyword evidence="5 7" id="KW-1133">Transmembrane helix</keyword>
<dbReference type="InterPro" id="IPR044049">
    <property type="entry name" value="EccD_transm"/>
</dbReference>
<keyword evidence="4 7" id="KW-0812">Transmembrane</keyword>
<feature type="transmembrane region" description="Helical" evidence="7">
    <location>
        <begin position="262"/>
        <end position="283"/>
    </location>
</feature>
<comment type="similarity">
    <text evidence="2">Belongs to the EccD/Snm4 family.</text>
</comment>
<dbReference type="EMBL" id="JBHTMP010000019">
    <property type="protein sequence ID" value="MFD1322343.1"/>
    <property type="molecule type" value="Genomic_DNA"/>
</dbReference>
<comment type="caution">
    <text evidence="9">The sequence shown here is derived from an EMBL/GenBank/DDBJ whole genome shotgun (WGS) entry which is preliminary data.</text>
</comment>
<dbReference type="Pfam" id="PF08817">
    <property type="entry name" value="YukD"/>
    <property type="match status" value="1"/>
</dbReference>
<dbReference type="InterPro" id="IPR006707">
    <property type="entry name" value="T7SS_EccD"/>
</dbReference>
<keyword evidence="10" id="KW-1185">Reference proteome</keyword>
<evidence type="ECO:0000256" key="5">
    <source>
        <dbReference type="ARBA" id="ARBA00022989"/>
    </source>
</evidence>
<dbReference type="InterPro" id="IPR024962">
    <property type="entry name" value="YukD-like"/>
</dbReference>
<evidence type="ECO:0000256" key="6">
    <source>
        <dbReference type="ARBA" id="ARBA00023136"/>
    </source>
</evidence>
<feature type="transmembrane region" description="Helical" evidence="7">
    <location>
        <begin position="397"/>
        <end position="417"/>
    </location>
</feature>
<dbReference type="PIRSF" id="PIRSF017804">
    <property type="entry name" value="Secretion_EccD1"/>
    <property type="match status" value="1"/>
</dbReference>
<dbReference type="NCBIfam" id="TIGR03920">
    <property type="entry name" value="T7SS_EccD"/>
    <property type="match status" value="1"/>
</dbReference>
<feature type="domain" description="EccD-like transmembrane" evidence="8">
    <location>
        <begin position="120"/>
        <end position="455"/>
    </location>
</feature>
<dbReference type="Pfam" id="PF19053">
    <property type="entry name" value="EccD"/>
    <property type="match status" value="1"/>
</dbReference>
<evidence type="ECO:0000256" key="3">
    <source>
        <dbReference type="ARBA" id="ARBA00022475"/>
    </source>
</evidence>
<keyword evidence="3" id="KW-1003">Cell membrane</keyword>
<organism evidence="9 10">
    <name type="scientific">Micromonospora sonneratiae</name>
    <dbReference type="NCBI Taxonomy" id="1184706"/>
    <lineage>
        <taxon>Bacteria</taxon>
        <taxon>Bacillati</taxon>
        <taxon>Actinomycetota</taxon>
        <taxon>Actinomycetes</taxon>
        <taxon>Micromonosporales</taxon>
        <taxon>Micromonosporaceae</taxon>
        <taxon>Micromonospora</taxon>
    </lineage>
</organism>
<feature type="transmembrane region" description="Helical" evidence="7">
    <location>
        <begin position="209"/>
        <end position="226"/>
    </location>
</feature>
<sequence>MVTDSEIGLARVVVVAPQRRLELALPEQMTLAMLLPAVLSHAGEDAVHRAGERGGWVLRRSDGTPLDVGRGLAVQGVRDGEVLHLVQAHVDWPEPAYDDVVEVIAASARLGGALWDARFSRWAGTASAGLLVAATLTICLLAGPDWQPGIWCAFGLAIGCLGGGILLARLYGEPEIGRAVGGYGLPAAFVGGLLALGDTAADQRFGTPHLLVGCASLLVAGVVGYLGTVGRRWLFVAAIVAALAGGGTALVALTSLGPAETTAIMISALLLLSPAWPGIAARLGRLPLPTFPRSAADLLRDEQTGPAAVTFGTIARADDLLTGLMVGFSVAIAPGLVVLSRADGSAGLVLTGVVTAVLLLRARLFPTVRHRLPLLLSALAGLVALFVRASGDHTPTWSPLALATAALAALLLGLRRGRPSVYLGRTAELLDILLLLAVVPLACGVLGLYSAMRGLAG</sequence>
<feature type="transmembrane region" description="Helical" evidence="7">
    <location>
        <begin position="149"/>
        <end position="168"/>
    </location>
</feature>
<comment type="subcellular location">
    <subcellularLocation>
        <location evidence="1">Cell membrane</location>
        <topology evidence="1">Multi-pass membrane protein</topology>
    </subcellularLocation>
</comment>
<proteinExistence type="inferred from homology"/>
<accession>A0ABW3YH06</accession>
<feature type="transmembrane region" description="Helical" evidence="7">
    <location>
        <begin position="374"/>
        <end position="391"/>
    </location>
</feature>
<keyword evidence="6 7" id="KW-0472">Membrane</keyword>
<feature type="transmembrane region" description="Helical" evidence="7">
    <location>
        <begin position="180"/>
        <end position="197"/>
    </location>
</feature>